<name>A0A4Z1H6Z6_9HELO</name>
<gene>
    <name evidence="1" type="ORF">BCON_0830g00010</name>
</gene>
<reference evidence="1 2" key="1">
    <citation type="submission" date="2017-12" db="EMBL/GenBank/DDBJ databases">
        <title>Comparative genomics of Botrytis spp.</title>
        <authorList>
            <person name="Valero-Jimenez C.A."/>
            <person name="Tapia P."/>
            <person name="Veloso J."/>
            <person name="Silva-Moreno E."/>
            <person name="Staats M."/>
            <person name="Valdes J.H."/>
            <person name="Van Kan J.A.L."/>
        </authorList>
    </citation>
    <scope>NUCLEOTIDE SEQUENCE [LARGE SCALE GENOMIC DNA]</scope>
    <source>
        <strain evidence="1 2">MUCL11595</strain>
    </source>
</reference>
<protein>
    <submittedName>
        <fullName evidence="1">Uncharacterized protein</fullName>
    </submittedName>
</protein>
<accession>A0A4Z1H6Z6</accession>
<sequence length="75" mass="9271">MNDLEEAEFLISLAGENKTLLWPSFKVWKEFQDHDRLVDKAYEQQQRKRIAPEQLARQRRRMAIIMERRQRRQRS</sequence>
<dbReference type="OrthoDB" id="10486104at2759"/>
<dbReference type="AlphaFoldDB" id="A0A4Z1H6Z6"/>
<organism evidence="1 2">
    <name type="scientific">Botryotinia convoluta</name>
    <dbReference type="NCBI Taxonomy" id="54673"/>
    <lineage>
        <taxon>Eukaryota</taxon>
        <taxon>Fungi</taxon>
        <taxon>Dikarya</taxon>
        <taxon>Ascomycota</taxon>
        <taxon>Pezizomycotina</taxon>
        <taxon>Leotiomycetes</taxon>
        <taxon>Helotiales</taxon>
        <taxon>Sclerotiniaceae</taxon>
        <taxon>Botryotinia</taxon>
    </lineage>
</organism>
<dbReference type="Proteomes" id="UP000297527">
    <property type="component" value="Unassembled WGS sequence"/>
</dbReference>
<dbReference type="EMBL" id="PQXN01000828">
    <property type="protein sequence ID" value="TGO43821.1"/>
    <property type="molecule type" value="Genomic_DNA"/>
</dbReference>
<evidence type="ECO:0000313" key="1">
    <source>
        <dbReference type="EMBL" id="TGO43821.1"/>
    </source>
</evidence>
<keyword evidence="2" id="KW-1185">Reference proteome</keyword>
<comment type="caution">
    <text evidence="1">The sequence shown here is derived from an EMBL/GenBank/DDBJ whole genome shotgun (WGS) entry which is preliminary data.</text>
</comment>
<proteinExistence type="predicted"/>
<evidence type="ECO:0000313" key="2">
    <source>
        <dbReference type="Proteomes" id="UP000297527"/>
    </source>
</evidence>